<dbReference type="Pfam" id="PF00271">
    <property type="entry name" value="Helicase_C"/>
    <property type="match status" value="1"/>
</dbReference>
<dbReference type="PROSITE" id="PS00039">
    <property type="entry name" value="DEAD_ATP_HELICASE"/>
    <property type="match status" value="1"/>
</dbReference>
<evidence type="ECO:0000256" key="13">
    <source>
        <dbReference type="ARBA" id="ARBA00038002"/>
    </source>
</evidence>
<dbReference type="EC" id="3.6.4.13" evidence="2"/>
<comment type="subcellular location">
    <subcellularLocation>
        <location evidence="1">Nucleus</location>
        <location evidence="1">Nucleolus</location>
    </subcellularLocation>
</comment>
<evidence type="ECO:0000256" key="8">
    <source>
        <dbReference type="ARBA" id="ARBA00022840"/>
    </source>
</evidence>
<dbReference type="SUPFAM" id="SSF52540">
    <property type="entry name" value="P-loop containing nucleoside triphosphate hydrolases"/>
    <property type="match status" value="2"/>
</dbReference>
<dbReference type="InterPro" id="IPR056330">
    <property type="entry name" value="CTT_SPB4"/>
</dbReference>
<organism evidence="22 23">
    <name type="scientific">Myriangium duriaei CBS 260.36</name>
    <dbReference type="NCBI Taxonomy" id="1168546"/>
    <lineage>
        <taxon>Eukaryota</taxon>
        <taxon>Fungi</taxon>
        <taxon>Dikarya</taxon>
        <taxon>Ascomycota</taxon>
        <taxon>Pezizomycotina</taxon>
        <taxon>Dothideomycetes</taxon>
        <taxon>Dothideomycetidae</taxon>
        <taxon>Myriangiales</taxon>
        <taxon>Myriangiaceae</taxon>
        <taxon>Myriangium</taxon>
    </lineage>
</organism>
<dbReference type="GO" id="GO:0005829">
    <property type="term" value="C:cytosol"/>
    <property type="evidence" value="ECO:0007669"/>
    <property type="project" value="TreeGrafter"/>
</dbReference>
<dbReference type="GO" id="GO:0003724">
    <property type="term" value="F:RNA helicase activity"/>
    <property type="evidence" value="ECO:0007669"/>
    <property type="project" value="UniProtKB-EC"/>
</dbReference>
<dbReference type="Proteomes" id="UP000799439">
    <property type="component" value="Unassembled WGS sequence"/>
</dbReference>
<feature type="region of interest" description="Disordered" evidence="18">
    <location>
        <begin position="559"/>
        <end position="650"/>
    </location>
</feature>
<keyword evidence="4" id="KW-0698">rRNA processing</keyword>
<dbReference type="InterPro" id="IPR014001">
    <property type="entry name" value="Helicase_ATP-bd"/>
</dbReference>
<dbReference type="EMBL" id="ML996085">
    <property type="protein sequence ID" value="KAF2153156.1"/>
    <property type="molecule type" value="Genomic_DNA"/>
</dbReference>
<feature type="compositionally biased region" description="Basic residues" evidence="18">
    <location>
        <begin position="594"/>
        <end position="607"/>
    </location>
</feature>
<dbReference type="SMART" id="SM00490">
    <property type="entry name" value="HELICc"/>
    <property type="match status" value="1"/>
</dbReference>
<evidence type="ECO:0000259" key="19">
    <source>
        <dbReference type="PROSITE" id="PS51192"/>
    </source>
</evidence>
<dbReference type="InterPro" id="IPR001650">
    <property type="entry name" value="Helicase_C-like"/>
</dbReference>
<dbReference type="GO" id="GO:0003723">
    <property type="term" value="F:RNA binding"/>
    <property type="evidence" value="ECO:0007669"/>
    <property type="project" value="UniProtKB-KW"/>
</dbReference>
<dbReference type="CDD" id="cd17960">
    <property type="entry name" value="DEADc_DDX55"/>
    <property type="match status" value="1"/>
</dbReference>
<feature type="domain" description="Helicase ATP-binding" evidence="19">
    <location>
        <begin position="53"/>
        <end position="262"/>
    </location>
</feature>
<evidence type="ECO:0000256" key="18">
    <source>
        <dbReference type="SAM" id="MobiDB-lite"/>
    </source>
</evidence>
<keyword evidence="11" id="KW-0539">Nucleus</keyword>
<evidence type="ECO:0000256" key="6">
    <source>
        <dbReference type="ARBA" id="ARBA00022801"/>
    </source>
</evidence>
<keyword evidence="7 17" id="KW-0347">Helicase</keyword>
<keyword evidence="6 17" id="KW-0378">Hydrolase</keyword>
<accession>A0A9P4J2A6</accession>
<dbReference type="GO" id="GO:0006364">
    <property type="term" value="P:rRNA processing"/>
    <property type="evidence" value="ECO:0007669"/>
    <property type="project" value="UniProtKB-KW"/>
</dbReference>
<dbReference type="InterPro" id="IPR025313">
    <property type="entry name" value="SPB4-like_CTE"/>
</dbReference>
<evidence type="ECO:0000256" key="10">
    <source>
        <dbReference type="ARBA" id="ARBA00023054"/>
    </source>
</evidence>
<evidence type="ECO:0000259" key="20">
    <source>
        <dbReference type="PROSITE" id="PS51194"/>
    </source>
</evidence>
<dbReference type="SMART" id="SM01178">
    <property type="entry name" value="DUF4217"/>
    <property type="match status" value="1"/>
</dbReference>
<feature type="compositionally biased region" description="Basic and acidic residues" evidence="18">
    <location>
        <begin position="608"/>
        <end position="642"/>
    </location>
</feature>
<sequence length="650" mass="71951">MSRDVPDTKSAAGSDKMSKRAWQALTPPLSEWILDAISSMGFHQMTPVQASTIPLFMGNKDVVVEAVTGSGKTLAFLLPMVEKLLRMDDQPRKHHIASIIISPTRELASQIYAVLESLLAFHPPSAAHLENRTDAMDMDDAPLPPAASSVAPKVVAQLLLGGTTTPAQDLSAFLSRSPNLLIATPGRLLELLSSQHVHCTQSSFEMLVMDEADRLLDLGFSDTLRKILNRLPKQRRTGLFSASMSEALDQLIRVGLRNPVKIAVRVKSATGALDKKTPASLQMSYIACPASHKLPAMMQLLSTLEPRPQKSVCYLSTCAAVDYWSHILPSLLPSGFSLVSLHGKQSPAIRTRNFTRFTSSVSPTLLLTTDVAARGLDIPLVDLVLQLDPPSDPKTFVHRCGRAARAGRKGLAVTLLTTGPEESYVSFLALRQTPIAPLTSPAIAPTDADAQRVTSTIRDIVMADRALHDRAQRAFVSWVRSYSKHAAGSIFRIADIDWSATANAWGLLRLPRMPEAKSWTGDRGLGLDLGTGLHSIAYKDKVREKARLVAMEEYAAAVKEEKKEERAKSEAEKRKEKAWSRQKDAKKTREERREKRHEKREVVRKKKLTDEQRKEEEEMEGLVREVKRRNADGKGMETRVEEGEWEGFED</sequence>
<dbReference type="GO" id="GO:0005730">
    <property type="term" value="C:nucleolus"/>
    <property type="evidence" value="ECO:0007669"/>
    <property type="project" value="UniProtKB-SubCell"/>
</dbReference>
<feature type="short sequence motif" description="Q motif" evidence="16">
    <location>
        <begin position="22"/>
        <end position="50"/>
    </location>
</feature>
<dbReference type="GO" id="GO:0005524">
    <property type="term" value="F:ATP binding"/>
    <property type="evidence" value="ECO:0007669"/>
    <property type="project" value="UniProtKB-KW"/>
</dbReference>
<evidence type="ECO:0000313" key="22">
    <source>
        <dbReference type="EMBL" id="KAF2153156.1"/>
    </source>
</evidence>
<evidence type="ECO:0000256" key="16">
    <source>
        <dbReference type="PROSITE-ProRule" id="PRU00552"/>
    </source>
</evidence>
<keyword evidence="10" id="KW-0175">Coiled coil</keyword>
<dbReference type="Pfam" id="PF13959">
    <property type="entry name" value="CTE_SPB4"/>
    <property type="match status" value="1"/>
</dbReference>
<protein>
    <recommendedName>
        <fullName evidence="2">RNA helicase</fullName>
        <ecNumber evidence="2">3.6.4.13</ecNumber>
    </recommendedName>
</protein>
<dbReference type="PANTHER" id="PTHR47959">
    <property type="entry name" value="ATP-DEPENDENT RNA HELICASE RHLE-RELATED"/>
    <property type="match status" value="1"/>
</dbReference>
<evidence type="ECO:0000256" key="17">
    <source>
        <dbReference type="RuleBase" id="RU000492"/>
    </source>
</evidence>
<keyword evidence="23" id="KW-1185">Reference proteome</keyword>
<evidence type="ECO:0000256" key="9">
    <source>
        <dbReference type="ARBA" id="ARBA00022884"/>
    </source>
</evidence>
<evidence type="ECO:0000256" key="7">
    <source>
        <dbReference type="ARBA" id="ARBA00022806"/>
    </source>
</evidence>
<gene>
    <name evidence="22" type="ORF">K461DRAFT_277966</name>
</gene>
<evidence type="ECO:0000256" key="2">
    <source>
        <dbReference type="ARBA" id="ARBA00012552"/>
    </source>
</evidence>
<keyword evidence="9" id="KW-0694">RNA-binding</keyword>
<evidence type="ECO:0000256" key="11">
    <source>
        <dbReference type="ARBA" id="ARBA00023242"/>
    </source>
</evidence>
<dbReference type="PROSITE" id="PS51194">
    <property type="entry name" value="HELICASE_CTER"/>
    <property type="match status" value="1"/>
</dbReference>
<proteinExistence type="inferred from homology"/>
<evidence type="ECO:0000256" key="4">
    <source>
        <dbReference type="ARBA" id="ARBA00022552"/>
    </source>
</evidence>
<dbReference type="Pfam" id="PF23681">
    <property type="entry name" value="CTT_SPB4"/>
    <property type="match status" value="1"/>
</dbReference>
<dbReference type="Pfam" id="PF00270">
    <property type="entry name" value="DEAD"/>
    <property type="match status" value="1"/>
</dbReference>
<evidence type="ECO:0000256" key="3">
    <source>
        <dbReference type="ARBA" id="ARBA00022517"/>
    </source>
</evidence>
<evidence type="ECO:0000256" key="15">
    <source>
        <dbReference type="ARBA" id="ARBA00047984"/>
    </source>
</evidence>
<evidence type="ECO:0000256" key="14">
    <source>
        <dbReference type="ARBA" id="ARBA00038757"/>
    </source>
</evidence>
<name>A0A9P4J2A6_9PEZI</name>
<dbReference type="OrthoDB" id="7396459at2759"/>
<dbReference type="InterPro" id="IPR050079">
    <property type="entry name" value="DEAD_box_RNA_helicase"/>
</dbReference>
<evidence type="ECO:0000256" key="5">
    <source>
        <dbReference type="ARBA" id="ARBA00022741"/>
    </source>
</evidence>
<dbReference type="PANTHER" id="PTHR47959:SF1">
    <property type="entry name" value="ATP-DEPENDENT RNA HELICASE DBPA"/>
    <property type="match status" value="1"/>
</dbReference>
<evidence type="ECO:0000259" key="21">
    <source>
        <dbReference type="PROSITE" id="PS51195"/>
    </source>
</evidence>
<keyword evidence="3" id="KW-0690">Ribosome biogenesis</keyword>
<feature type="domain" description="Helicase C-terminal" evidence="20">
    <location>
        <begin position="296"/>
        <end position="461"/>
    </location>
</feature>
<feature type="compositionally biased region" description="Basic and acidic residues" evidence="18">
    <location>
        <begin position="559"/>
        <end position="593"/>
    </location>
</feature>
<feature type="domain" description="DEAD-box RNA helicase Q" evidence="21">
    <location>
        <begin position="22"/>
        <end position="50"/>
    </location>
</feature>
<keyword evidence="8 17" id="KW-0067">ATP-binding</keyword>
<dbReference type="InterPro" id="IPR014014">
    <property type="entry name" value="RNA_helicase_DEAD_Q_motif"/>
</dbReference>
<dbReference type="PROSITE" id="PS51192">
    <property type="entry name" value="HELICASE_ATP_BIND_1"/>
    <property type="match status" value="1"/>
</dbReference>
<comment type="caution">
    <text evidence="22">The sequence shown here is derived from an EMBL/GenBank/DDBJ whole genome shotgun (WGS) entry which is preliminary data.</text>
</comment>
<evidence type="ECO:0000256" key="1">
    <source>
        <dbReference type="ARBA" id="ARBA00004604"/>
    </source>
</evidence>
<keyword evidence="5 17" id="KW-0547">Nucleotide-binding</keyword>
<dbReference type="CDD" id="cd18787">
    <property type="entry name" value="SF2_C_DEAD"/>
    <property type="match status" value="1"/>
</dbReference>
<dbReference type="Gene3D" id="3.40.50.300">
    <property type="entry name" value="P-loop containing nucleotide triphosphate hydrolases"/>
    <property type="match status" value="2"/>
</dbReference>
<dbReference type="InterPro" id="IPR027417">
    <property type="entry name" value="P-loop_NTPase"/>
</dbReference>
<comment type="subunit">
    <text evidence="14">Component of pre-60S ribosomal complexes.</text>
</comment>
<dbReference type="SMART" id="SM00487">
    <property type="entry name" value="DEXDc"/>
    <property type="match status" value="1"/>
</dbReference>
<comment type="function">
    <text evidence="12">ATP-binding RNA helicase involved in the biogenesis of 60S ribosomal subunits. Binds 90S pre-ribosomal particles and dissociates from pre-60S ribosomal particles after processing of 27SB pre-rRNA. Required for the normal formation of 18S rRNA through the processing of pre-rRNAs at sites A0, A1 and A2, and the normal formation of 25S and 5.8S rRNAs through the processing of pre-rRNAs at sites C1 and C2.</text>
</comment>
<comment type="similarity">
    <text evidence="13">Belongs to the DEAD box helicase family. DDX55/SPB4 subfamily.</text>
</comment>
<dbReference type="PROSITE" id="PS51195">
    <property type="entry name" value="Q_MOTIF"/>
    <property type="match status" value="1"/>
</dbReference>
<dbReference type="AlphaFoldDB" id="A0A9P4J2A6"/>
<dbReference type="GO" id="GO:0016787">
    <property type="term" value="F:hydrolase activity"/>
    <property type="evidence" value="ECO:0007669"/>
    <property type="project" value="UniProtKB-KW"/>
</dbReference>
<evidence type="ECO:0000313" key="23">
    <source>
        <dbReference type="Proteomes" id="UP000799439"/>
    </source>
</evidence>
<dbReference type="InterPro" id="IPR011545">
    <property type="entry name" value="DEAD/DEAH_box_helicase_dom"/>
</dbReference>
<reference evidence="22" key="1">
    <citation type="journal article" date="2020" name="Stud. Mycol.">
        <title>101 Dothideomycetes genomes: a test case for predicting lifestyles and emergence of pathogens.</title>
        <authorList>
            <person name="Haridas S."/>
            <person name="Albert R."/>
            <person name="Binder M."/>
            <person name="Bloem J."/>
            <person name="Labutti K."/>
            <person name="Salamov A."/>
            <person name="Andreopoulos B."/>
            <person name="Baker S."/>
            <person name="Barry K."/>
            <person name="Bills G."/>
            <person name="Bluhm B."/>
            <person name="Cannon C."/>
            <person name="Castanera R."/>
            <person name="Culley D."/>
            <person name="Daum C."/>
            <person name="Ezra D."/>
            <person name="Gonzalez J."/>
            <person name="Henrissat B."/>
            <person name="Kuo A."/>
            <person name="Liang C."/>
            <person name="Lipzen A."/>
            <person name="Lutzoni F."/>
            <person name="Magnuson J."/>
            <person name="Mondo S."/>
            <person name="Nolan M."/>
            <person name="Ohm R."/>
            <person name="Pangilinan J."/>
            <person name="Park H.-J."/>
            <person name="Ramirez L."/>
            <person name="Alfaro M."/>
            <person name="Sun H."/>
            <person name="Tritt A."/>
            <person name="Yoshinaga Y."/>
            <person name="Zwiers L.-H."/>
            <person name="Turgeon B."/>
            <person name="Goodwin S."/>
            <person name="Spatafora J."/>
            <person name="Crous P."/>
            <person name="Grigoriev I."/>
        </authorList>
    </citation>
    <scope>NUCLEOTIDE SEQUENCE</scope>
    <source>
        <strain evidence="22">CBS 260.36</strain>
    </source>
</reference>
<dbReference type="InterPro" id="IPR000629">
    <property type="entry name" value="RNA-helicase_DEAD-box_CS"/>
</dbReference>
<comment type="catalytic activity">
    <reaction evidence="15">
        <text>ATP + H2O = ADP + phosphate + H(+)</text>
        <dbReference type="Rhea" id="RHEA:13065"/>
        <dbReference type="ChEBI" id="CHEBI:15377"/>
        <dbReference type="ChEBI" id="CHEBI:15378"/>
        <dbReference type="ChEBI" id="CHEBI:30616"/>
        <dbReference type="ChEBI" id="CHEBI:43474"/>
        <dbReference type="ChEBI" id="CHEBI:456216"/>
        <dbReference type="EC" id="3.6.4.13"/>
    </reaction>
</comment>
<evidence type="ECO:0000256" key="12">
    <source>
        <dbReference type="ARBA" id="ARBA00037566"/>
    </source>
</evidence>